<gene>
    <name evidence="2" type="ORF">QRX60_30545</name>
</gene>
<evidence type="ECO:0000313" key="2">
    <source>
        <dbReference type="EMBL" id="WIX98395.1"/>
    </source>
</evidence>
<keyword evidence="1" id="KW-1133">Transmembrane helix</keyword>
<accession>A0A9Y2NAA2</accession>
<sequence length="193" mass="20151">MLRPPAGTAKPRTVVLAALTQVLTAVPFLLSIIVVRAVGAEAQAAAEAELSRQGLPPSLLAGHGVSFGSDTAETPLPGAIIVVLVALALLNLAGRRAGQVLSWVFHPLLAVAGALIVPAQLFTATFLAASFRDSGDPLLQRVDVPRLVDAARQAFPGWLPVVDGAKLVFTTAGSVLVIVLLVLPSAREYFRRR</sequence>
<organism evidence="2 3">
    <name type="scientific">Amycolatopsis mongoliensis</name>
    <dbReference type="NCBI Taxonomy" id="715475"/>
    <lineage>
        <taxon>Bacteria</taxon>
        <taxon>Bacillati</taxon>
        <taxon>Actinomycetota</taxon>
        <taxon>Actinomycetes</taxon>
        <taxon>Pseudonocardiales</taxon>
        <taxon>Pseudonocardiaceae</taxon>
        <taxon>Amycolatopsis</taxon>
    </lineage>
</organism>
<keyword evidence="1" id="KW-0472">Membrane</keyword>
<reference evidence="2 3" key="1">
    <citation type="submission" date="2023-06" db="EMBL/GenBank/DDBJ databases">
        <authorList>
            <person name="Oyuntsetseg B."/>
            <person name="Kim S.B."/>
        </authorList>
    </citation>
    <scope>NUCLEOTIDE SEQUENCE [LARGE SCALE GENOMIC DNA]</scope>
    <source>
        <strain evidence="2 3">4-36</strain>
    </source>
</reference>
<feature type="transmembrane region" description="Helical" evidence="1">
    <location>
        <begin position="164"/>
        <end position="183"/>
    </location>
</feature>
<dbReference type="RefSeq" id="WP_285994880.1">
    <property type="nucleotide sequence ID" value="NZ_CP127295.1"/>
</dbReference>
<name>A0A9Y2NAA2_9PSEU</name>
<feature type="transmembrane region" description="Helical" evidence="1">
    <location>
        <begin position="76"/>
        <end position="93"/>
    </location>
</feature>
<dbReference type="EMBL" id="CP127295">
    <property type="protein sequence ID" value="WIX98395.1"/>
    <property type="molecule type" value="Genomic_DNA"/>
</dbReference>
<dbReference type="Proteomes" id="UP001239397">
    <property type="component" value="Chromosome"/>
</dbReference>
<evidence type="ECO:0000256" key="1">
    <source>
        <dbReference type="SAM" id="Phobius"/>
    </source>
</evidence>
<dbReference type="KEGG" id="amog:QRX60_30545"/>
<evidence type="ECO:0000313" key="3">
    <source>
        <dbReference type="Proteomes" id="UP001239397"/>
    </source>
</evidence>
<keyword evidence="3" id="KW-1185">Reference proteome</keyword>
<keyword evidence="1" id="KW-0812">Transmembrane</keyword>
<feature type="transmembrane region" description="Helical" evidence="1">
    <location>
        <begin position="105"/>
        <end position="129"/>
    </location>
</feature>
<protein>
    <submittedName>
        <fullName evidence="2">Uncharacterized protein</fullName>
    </submittedName>
</protein>
<dbReference type="AlphaFoldDB" id="A0A9Y2NAA2"/>
<proteinExistence type="predicted"/>